<feature type="transmembrane region" description="Helical" evidence="4">
    <location>
        <begin position="278"/>
        <end position="302"/>
    </location>
</feature>
<feature type="repeat" description="ANK" evidence="3">
    <location>
        <begin position="1331"/>
        <end position="1363"/>
    </location>
</feature>
<keyword evidence="5" id="KW-0732">Signal</keyword>
<proteinExistence type="predicted"/>
<comment type="caution">
    <text evidence="6">The sequence shown here is derived from an EMBL/GenBank/DDBJ whole genome shotgun (WGS) entry which is preliminary data.</text>
</comment>
<dbReference type="EMBL" id="JAVHNQ010000004">
    <property type="protein sequence ID" value="KAK6350304.1"/>
    <property type="molecule type" value="Genomic_DNA"/>
</dbReference>
<feature type="repeat" description="ANK" evidence="3">
    <location>
        <begin position="1264"/>
        <end position="1288"/>
    </location>
</feature>
<dbReference type="Pfam" id="PF00023">
    <property type="entry name" value="Ank"/>
    <property type="match status" value="2"/>
</dbReference>
<feature type="repeat" description="ANK" evidence="3">
    <location>
        <begin position="1889"/>
        <end position="1916"/>
    </location>
</feature>
<evidence type="ECO:0000256" key="1">
    <source>
        <dbReference type="ARBA" id="ARBA00022737"/>
    </source>
</evidence>
<dbReference type="PANTHER" id="PTHR24198:SF165">
    <property type="entry name" value="ANKYRIN REPEAT-CONTAINING PROTEIN-RELATED"/>
    <property type="match status" value="1"/>
</dbReference>
<sequence length="2036" mass="222949">MSSQSFNSIVNTIGFARFLSCVSTILLIAQPVCADPGDDFSNNLFSDLAPLLALFGEQVAKQFLSQSLSWLDSVIFAMAPLGIITAIVSAIRVGGPRWLRAVIGRARESKGEAELELMSSTSADVCELWNGETIVRTLGSPYITEVLWLEKTDASESSPDDDAAAQESLLSSTDQEYGDKTWYRLSGVVYSLADAERAKLIKTKQSEFEVKNLQGLSVTQLFDHGVFELEAPGAIGLNYLESSHNPDPERPKPALNLSKVPPNLSLNVSGEPTSMLELAAVAICSTILQAGVIAFEIIITYLRPFNQRFEKEGQPVGAYACPLTVAGTCLVVLGMFICCKVVQERSKEEVWDFDKINIPAGYRLKVAWLQRHQVVTDQNFGAFCLYAPPNRHQIMSSWFNTNRKSQNVLTLVGTVISVIGFVVQFTGLRGMHYSATLAQLAATLVVALLRIMIRRQLGNRPILEAVPDGQELDWMARKTTKCSKWVVKPLSPANPPDGEDLGTFSARCRLREICPWPLEDSSISSTAESLARSFEEITNYVYSSDIKLIDEAQNIVSFEIPIHIAYSRRGSKDSHGAVITLTMYRDVVSDDRNSSWTGWKTDRSAIEAILTLWRLNLAEDEEQPDTGYNDRDKSIILLGPSSDFRILDYDLFIGQSNRCLHMKGGMDDLQTGRFPVPEHRVFGYMGPDPNAEHLALVSFSYLPDLCARHILTCYFYRLCQFIHTLNGQTTVLRSTQFNINNSALRLNNTHLDNIGDLLHSNGVHGTREDFFMILVPALQKNGNLLRVTDAFSMIVREARDAEANGQQPPISKDMLFHMADNALKTFRSNSYWLYAGDFVFGLLETCQLVLGDDHEWTQAARVLACRACHSIEAQLFCEVEFQDNDGLKVLSGVCQSLSSQCDRVLGKESFESQILSRLYFRARGSVTTNVVELPGTIATLAEVSPIQTPRGQGTSSPVSPISISSTSTLPGNITNTALEPGINIDDPVMKEVRSFRPSLDFSLIKSFPRKAWAHVKQQNLASLYALLKPKQQRLAPEEIILISHTFIIGAACGYSRVVGLCLTKFRDICCHPIGGIGTGFAVAISFATMNNDPVMVDLILSTLDRDQIALLDDIRGADDYVSLQIASREGFVDIAHLLLRAGVSPSGPGVVQDSAVLPLYLAARSNSTAIISLLIFYGAIPTYQDFLSGETFLHYAFRSGAEETINYVLSPDANLASLFLLQDSDGNNALDSAIIYGHDQAAIQLFNTMIAFPDFDILEHRNISGKTPLHLACEYDRANLVNIFLANGFKPDRTMYYPHTAFEAAAIFGSCGVGAVLFEADSNGTILPLDNGPSPIILAARNNKTNYVDFLLEHGAPINAIEQGSEMTPIMIAAWNANAELFDLLLAKGADIDGGDMIGHTVAHFAALSNSAVCLKSLFKSIPDSQKASQLLFMKRRLGEENFYVRQVDGPQGPRFEHFRRRARGDEAETPFQLALWRGNLAAATALFEEASVLKKTRLNLTLSTGEGMTALHSICSLFALEVDETATLTTPPKIKSALQQYVKDTITAVQPGTAIPSLAQRLIKNWSPQKQDEAMELLKLIVAEDVVSSTIPDSHGLTALLYAAVGGHVEACKLLLDHEHNISIPKLQKVLHAALYTGDTEIIKLIVAAGTNLVKAPEYTGHASIGSLLNPACMRLLKLAGKTRDNASTSATGDTLLIDTAEGLTRGPWESDVELLACLQIFIDAGADVSTVEPGQWALEETLLHAAIHCKSPEVIDLLVAAGADVKTAEEAPRSLLHYALAEDPSYVAVVRTLRRNGLDINCVDKEGNTALTIEIEMRRLATVTVLLEGGATIRTVGPWPDLACAANHGNIHILRLLCYRYKGTYASNYDEYTTFLNGTSFPQWPTVHVAAKAGSEDMLAFLSEEGADLSVLNDQGYNAIVCALKQSDAMRFLVSAGLDPNHRQKELGSTAAHVAVQTLESADEVVEALRTLNELGADLNLTDQAGMKPVDYCTAGSQTSGWMADDSMRQTVLDEFDCLANIKDLMSSLEFNRF</sequence>
<dbReference type="Gene3D" id="1.25.40.20">
    <property type="entry name" value="Ankyrin repeat-containing domain"/>
    <property type="match status" value="4"/>
</dbReference>
<dbReference type="SUPFAM" id="SSF48403">
    <property type="entry name" value="Ankyrin repeat"/>
    <property type="match status" value="3"/>
</dbReference>
<dbReference type="PROSITE" id="PS50297">
    <property type="entry name" value="ANK_REP_REGION"/>
    <property type="match status" value="3"/>
</dbReference>
<dbReference type="Pfam" id="PF12796">
    <property type="entry name" value="Ank_2"/>
    <property type="match status" value="4"/>
</dbReference>
<evidence type="ECO:0000313" key="6">
    <source>
        <dbReference type="EMBL" id="KAK6350304.1"/>
    </source>
</evidence>
<evidence type="ECO:0000313" key="7">
    <source>
        <dbReference type="Proteomes" id="UP001375240"/>
    </source>
</evidence>
<keyword evidence="7" id="KW-1185">Reference proteome</keyword>
<feature type="repeat" description="ANK" evidence="3">
    <location>
        <begin position="1596"/>
        <end position="1628"/>
    </location>
</feature>
<keyword evidence="4" id="KW-0472">Membrane</keyword>
<keyword evidence="2 3" id="KW-0040">ANK repeat</keyword>
<dbReference type="InterPro" id="IPR036770">
    <property type="entry name" value="Ankyrin_rpt-contain_sf"/>
</dbReference>
<gene>
    <name evidence="6" type="ORF">TWF696_006535</name>
</gene>
<dbReference type="PANTHER" id="PTHR24198">
    <property type="entry name" value="ANKYRIN REPEAT AND PROTEIN KINASE DOMAIN-CONTAINING PROTEIN"/>
    <property type="match status" value="1"/>
</dbReference>
<feature type="transmembrane region" description="Helical" evidence="4">
    <location>
        <begin position="317"/>
        <end position="338"/>
    </location>
</feature>
<feature type="repeat" description="ANK" evidence="3">
    <location>
        <begin position="1365"/>
        <end position="1397"/>
    </location>
</feature>
<feature type="repeat" description="ANK" evidence="3">
    <location>
        <begin position="1740"/>
        <end position="1772"/>
    </location>
</feature>
<keyword evidence="1" id="KW-0677">Repeat</keyword>
<evidence type="ECO:0000256" key="2">
    <source>
        <dbReference type="ARBA" id="ARBA00023043"/>
    </source>
</evidence>
<dbReference type="PROSITE" id="PS50088">
    <property type="entry name" value="ANK_REPEAT"/>
    <property type="match status" value="7"/>
</dbReference>
<organism evidence="6 7">
    <name type="scientific">Orbilia brochopaga</name>
    <dbReference type="NCBI Taxonomy" id="3140254"/>
    <lineage>
        <taxon>Eukaryota</taxon>
        <taxon>Fungi</taxon>
        <taxon>Dikarya</taxon>
        <taxon>Ascomycota</taxon>
        <taxon>Pezizomycotina</taxon>
        <taxon>Orbiliomycetes</taxon>
        <taxon>Orbiliales</taxon>
        <taxon>Orbiliaceae</taxon>
        <taxon>Orbilia</taxon>
    </lineage>
</organism>
<feature type="chain" id="PRO_5043541545" evidence="5">
    <location>
        <begin position="35"/>
        <end position="2036"/>
    </location>
</feature>
<feature type="repeat" description="ANK" evidence="3">
    <location>
        <begin position="1949"/>
        <end position="1986"/>
    </location>
</feature>
<feature type="transmembrane region" description="Helical" evidence="4">
    <location>
        <begin position="74"/>
        <end position="95"/>
    </location>
</feature>
<evidence type="ECO:0000256" key="3">
    <source>
        <dbReference type="PROSITE-ProRule" id="PRU00023"/>
    </source>
</evidence>
<name>A0AAV9UXF9_9PEZI</name>
<reference evidence="6 7" key="1">
    <citation type="submission" date="2019-10" db="EMBL/GenBank/DDBJ databases">
        <authorList>
            <person name="Palmer J.M."/>
        </authorList>
    </citation>
    <scope>NUCLEOTIDE SEQUENCE [LARGE SCALE GENOMIC DNA]</scope>
    <source>
        <strain evidence="6 7">TWF696</strain>
    </source>
</reference>
<evidence type="ECO:0000256" key="5">
    <source>
        <dbReference type="SAM" id="SignalP"/>
    </source>
</evidence>
<protein>
    <submittedName>
        <fullName evidence="6">Uncharacterized protein</fullName>
    </submittedName>
</protein>
<keyword evidence="4" id="KW-0812">Transmembrane</keyword>
<accession>A0AAV9UXF9</accession>
<keyword evidence="4" id="KW-1133">Transmembrane helix</keyword>
<dbReference type="InterPro" id="IPR002110">
    <property type="entry name" value="Ankyrin_rpt"/>
</dbReference>
<evidence type="ECO:0000256" key="4">
    <source>
        <dbReference type="SAM" id="Phobius"/>
    </source>
</evidence>
<feature type="transmembrane region" description="Helical" evidence="4">
    <location>
        <begin position="408"/>
        <end position="427"/>
    </location>
</feature>
<dbReference type="SMART" id="SM00248">
    <property type="entry name" value="ANK"/>
    <property type="match status" value="18"/>
</dbReference>
<feature type="signal peptide" evidence="5">
    <location>
        <begin position="1"/>
        <end position="34"/>
    </location>
</feature>
<dbReference type="Proteomes" id="UP001375240">
    <property type="component" value="Unassembled WGS sequence"/>
</dbReference>